<evidence type="ECO:0000256" key="2">
    <source>
        <dbReference type="SAM" id="Phobius"/>
    </source>
</evidence>
<feature type="signal peptide" evidence="3">
    <location>
        <begin position="1"/>
        <end position="22"/>
    </location>
</feature>
<accession>A0ABW1WU12</accession>
<proteinExistence type="predicted"/>
<dbReference type="PANTHER" id="PTHR40940">
    <property type="entry name" value="PROTEIN BATD-RELATED"/>
    <property type="match status" value="1"/>
</dbReference>
<gene>
    <name evidence="4" type="ORF">ACFQDP_15560</name>
</gene>
<evidence type="ECO:0000256" key="1">
    <source>
        <dbReference type="SAM" id="MobiDB-lite"/>
    </source>
</evidence>
<comment type="caution">
    <text evidence="4">The sequence shown here is derived from an EMBL/GenBank/DDBJ whole genome shotgun (WGS) entry which is preliminary data.</text>
</comment>
<dbReference type="Proteomes" id="UP001596237">
    <property type="component" value="Unassembled WGS sequence"/>
</dbReference>
<feature type="chain" id="PRO_5045653857" evidence="3">
    <location>
        <begin position="23"/>
        <end position="429"/>
    </location>
</feature>
<dbReference type="InterPro" id="IPR025738">
    <property type="entry name" value="BatD"/>
</dbReference>
<dbReference type="RefSeq" id="WP_192284466.1">
    <property type="nucleotide sequence ID" value="NZ_JBHSTT010000050.1"/>
</dbReference>
<keyword evidence="5" id="KW-1185">Reference proteome</keyword>
<keyword evidence="2" id="KW-1133">Transmembrane helix</keyword>
<dbReference type="PANTHER" id="PTHR40940:SF1">
    <property type="entry name" value="PROTEIN BATD"/>
    <property type="match status" value="1"/>
</dbReference>
<organism evidence="4 5">
    <name type="scientific">Methylorubrum zatmanii</name>
    <dbReference type="NCBI Taxonomy" id="29429"/>
    <lineage>
        <taxon>Bacteria</taxon>
        <taxon>Pseudomonadati</taxon>
        <taxon>Pseudomonadota</taxon>
        <taxon>Alphaproteobacteria</taxon>
        <taxon>Hyphomicrobiales</taxon>
        <taxon>Methylobacteriaceae</taxon>
        <taxon>Methylorubrum</taxon>
    </lineage>
</organism>
<keyword evidence="2" id="KW-0472">Membrane</keyword>
<keyword evidence="2" id="KW-0812">Transmembrane</keyword>
<reference evidence="5" key="1">
    <citation type="journal article" date="2019" name="Int. J. Syst. Evol. Microbiol.">
        <title>The Global Catalogue of Microorganisms (GCM) 10K type strain sequencing project: providing services to taxonomists for standard genome sequencing and annotation.</title>
        <authorList>
            <consortium name="The Broad Institute Genomics Platform"/>
            <consortium name="The Broad Institute Genome Sequencing Center for Infectious Disease"/>
            <person name="Wu L."/>
            <person name="Ma J."/>
        </authorList>
    </citation>
    <scope>NUCLEOTIDE SEQUENCE [LARGE SCALE GENOMIC DNA]</scope>
    <source>
        <strain evidence="5">CCUG 36916</strain>
    </source>
</reference>
<evidence type="ECO:0000256" key="3">
    <source>
        <dbReference type="SAM" id="SignalP"/>
    </source>
</evidence>
<name>A0ABW1WU12_9HYPH</name>
<dbReference type="EMBL" id="JBHSTT010000050">
    <property type="protein sequence ID" value="MFC6390740.1"/>
    <property type="molecule type" value="Genomic_DNA"/>
</dbReference>
<evidence type="ECO:0000313" key="4">
    <source>
        <dbReference type="EMBL" id="MFC6390740.1"/>
    </source>
</evidence>
<feature type="transmembrane region" description="Helical" evidence="2">
    <location>
        <begin position="283"/>
        <end position="302"/>
    </location>
</feature>
<feature type="region of interest" description="Disordered" evidence="1">
    <location>
        <begin position="406"/>
        <end position="429"/>
    </location>
</feature>
<protein>
    <submittedName>
        <fullName evidence="4">BatD family protein</fullName>
    </submittedName>
</protein>
<evidence type="ECO:0000313" key="5">
    <source>
        <dbReference type="Proteomes" id="UP001596237"/>
    </source>
</evidence>
<keyword evidence="3" id="KW-0732">Signal</keyword>
<sequence>MRPPVVILALAVVWAGLASAKAAEVVVRTQVDEAGDIVVGQPVHLHVDVLFPGGMPRPPQVKVGDAPGAQVLRFETQGVTISDAIGGRPYVGQQFEFVVFPRRGGAIDIPAAEVTLLDAAGDRTGTATGEARRLVVTVPPGLDASGPVIAADEVAATQTWEPDPAQARPEPGAALVRTIRRSADGVPAMGMADLAFTAPEGVRIYVDPPRSEDRMNRGAVTGSRVDRVTYVFEKPGSYDLPAVVQPWWDLDGARARAVTLAGTHVSVAQVAPPAGTRSAPVRLWPYGVGMGVVVLLGGLWFGRRRLSRRWHHRQAAHRASEAAARAALCRVAPKGDAAATYRAFSAWLRRLPDPARSAVVANPDLAALAAELERSLFGEDGRWSEDQGRHLRDAVRDAHRAARRLPEHVSRGALPPLNPAVRPASLRTG</sequence>